<sequence length="398" mass="44386">MFGCAYIAAAESLFRMTGGGLFYEFSKYYIILLVLIGMFFTGVSGRSYPYFIYLVLLLPSVLVASTTLGYDLNFRKSIAFVLSGPVCLGASALYCYDKKISQEQLLQILACMTFPVLAMMVYLFLYNPSVKEVLQGTGSNFEASGGYGPNQVATLLGLGMVALTVRFFLKSPSLFLKLFNLVFLGLVSFRALVTFSRGGVLTAVMMMIGFLIILYGKSKYKKRQQILGSFFLLGIGVAITWSITASQTNGLIENRYVNEDATGRGKSDLSTGRVDLFVREFEGFLRHPFFGVGANGMKQVRLEEEGKIIASHNEVSRLFSEHGVFGLIILLLLIFTPLVYRLQHKGNLLFYSFLIFWFATINHSAMRIAAPGFIYGLALLHITYEKKRPVSRKQLIEP</sequence>
<evidence type="ECO:0000313" key="7">
    <source>
        <dbReference type="EMBL" id="EPR74570.1"/>
    </source>
</evidence>
<feature type="transmembrane region" description="Helical" evidence="5">
    <location>
        <begin position="25"/>
        <end position="43"/>
    </location>
</feature>
<dbReference type="Proteomes" id="UP000014962">
    <property type="component" value="Unassembled WGS sequence"/>
</dbReference>
<accession>S7VWB0</accession>
<keyword evidence="4 5" id="KW-0472">Membrane</keyword>
<dbReference type="InterPro" id="IPR007016">
    <property type="entry name" value="O-antigen_ligase-rel_domated"/>
</dbReference>
<protein>
    <submittedName>
        <fullName evidence="7">Oligosaccharide repeat unit polymerase Wzy</fullName>
    </submittedName>
</protein>
<dbReference type="STRING" id="641526.ADIWIN_0422"/>
<evidence type="ECO:0000256" key="5">
    <source>
        <dbReference type="SAM" id="Phobius"/>
    </source>
</evidence>
<keyword evidence="3 5" id="KW-1133">Transmembrane helix</keyword>
<feature type="transmembrane region" description="Helical" evidence="5">
    <location>
        <begin position="108"/>
        <end position="127"/>
    </location>
</feature>
<comment type="subcellular location">
    <subcellularLocation>
        <location evidence="1">Membrane</location>
        <topology evidence="1">Multi-pass membrane protein</topology>
    </subcellularLocation>
</comment>
<feature type="transmembrane region" description="Helical" evidence="5">
    <location>
        <begin position="227"/>
        <end position="244"/>
    </location>
</feature>
<reference evidence="7 8" key="1">
    <citation type="journal article" date="2013" name="Genome Announc.">
        <title>Draft Genome Sequence of Winogradskyella psychrotolerans RS-3T, Isolated from the Marine Transect of Kongsfjorden, Ny-Alesund, Svalbard, Arctic Ocean.</title>
        <authorList>
            <person name="Kumar Pinnaka A."/>
            <person name="Ara S."/>
            <person name="Singh A."/>
            <person name="Shivaji S."/>
        </authorList>
    </citation>
    <scope>NUCLEOTIDE SEQUENCE [LARGE SCALE GENOMIC DNA]</scope>
    <source>
        <strain evidence="7 8">RS-3</strain>
    </source>
</reference>
<dbReference type="GO" id="GO:0016020">
    <property type="term" value="C:membrane"/>
    <property type="evidence" value="ECO:0007669"/>
    <property type="project" value="UniProtKB-SubCell"/>
</dbReference>
<dbReference type="eggNOG" id="COG3307">
    <property type="taxonomic scope" value="Bacteria"/>
</dbReference>
<dbReference type="PANTHER" id="PTHR37422">
    <property type="entry name" value="TEICHURONIC ACID BIOSYNTHESIS PROTEIN TUAE"/>
    <property type="match status" value="1"/>
</dbReference>
<dbReference type="InterPro" id="IPR051533">
    <property type="entry name" value="WaaL-like"/>
</dbReference>
<feature type="transmembrane region" description="Helical" evidence="5">
    <location>
        <begin position="347"/>
        <end position="362"/>
    </location>
</feature>
<evidence type="ECO:0000256" key="4">
    <source>
        <dbReference type="ARBA" id="ARBA00023136"/>
    </source>
</evidence>
<feature type="transmembrane region" description="Helical" evidence="5">
    <location>
        <begin position="147"/>
        <end position="169"/>
    </location>
</feature>
<evidence type="ECO:0000256" key="3">
    <source>
        <dbReference type="ARBA" id="ARBA00022989"/>
    </source>
</evidence>
<dbReference type="PATRIC" id="fig|641526.4.peg.418"/>
<feature type="transmembrane region" description="Helical" evidence="5">
    <location>
        <begin position="50"/>
        <end position="72"/>
    </location>
</feature>
<organism evidence="7 8">
    <name type="scientific">Winogradskyella psychrotolerans RS-3</name>
    <dbReference type="NCBI Taxonomy" id="641526"/>
    <lineage>
        <taxon>Bacteria</taxon>
        <taxon>Pseudomonadati</taxon>
        <taxon>Bacteroidota</taxon>
        <taxon>Flavobacteriia</taxon>
        <taxon>Flavobacteriales</taxon>
        <taxon>Flavobacteriaceae</taxon>
        <taxon>Winogradskyella</taxon>
    </lineage>
</organism>
<feature type="transmembrane region" description="Helical" evidence="5">
    <location>
        <begin position="78"/>
        <end position="96"/>
    </location>
</feature>
<comment type="caution">
    <text evidence="7">The sequence shown here is derived from an EMBL/GenBank/DDBJ whole genome shotgun (WGS) entry which is preliminary data.</text>
</comment>
<feature type="transmembrane region" description="Helical" evidence="5">
    <location>
        <begin position="368"/>
        <end position="384"/>
    </location>
</feature>
<evidence type="ECO:0000313" key="8">
    <source>
        <dbReference type="Proteomes" id="UP000014962"/>
    </source>
</evidence>
<name>S7VWB0_9FLAO</name>
<dbReference type="Pfam" id="PF04932">
    <property type="entry name" value="Wzy_C"/>
    <property type="match status" value="1"/>
</dbReference>
<dbReference type="AlphaFoldDB" id="S7VWB0"/>
<proteinExistence type="predicted"/>
<evidence type="ECO:0000256" key="1">
    <source>
        <dbReference type="ARBA" id="ARBA00004141"/>
    </source>
</evidence>
<evidence type="ECO:0000256" key="2">
    <source>
        <dbReference type="ARBA" id="ARBA00022692"/>
    </source>
</evidence>
<keyword evidence="2 5" id="KW-0812">Transmembrane</keyword>
<feature type="transmembrane region" description="Helical" evidence="5">
    <location>
        <begin position="322"/>
        <end position="340"/>
    </location>
</feature>
<dbReference type="EMBL" id="ATMR01000022">
    <property type="protein sequence ID" value="EPR74570.1"/>
    <property type="molecule type" value="Genomic_DNA"/>
</dbReference>
<keyword evidence="8" id="KW-1185">Reference proteome</keyword>
<dbReference type="PANTHER" id="PTHR37422:SF13">
    <property type="entry name" value="LIPOPOLYSACCHARIDE BIOSYNTHESIS PROTEIN PA4999-RELATED"/>
    <property type="match status" value="1"/>
</dbReference>
<feature type="domain" description="O-antigen ligase-related" evidence="6">
    <location>
        <begin position="184"/>
        <end position="331"/>
    </location>
</feature>
<feature type="transmembrane region" description="Helical" evidence="5">
    <location>
        <begin position="198"/>
        <end position="215"/>
    </location>
</feature>
<gene>
    <name evidence="7" type="ORF">ADIWIN_0422</name>
</gene>
<evidence type="ECO:0000259" key="6">
    <source>
        <dbReference type="Pfam" id="PF04932"/>
    </source>
</evidence>